<dbReference type="PANTHER" id="PTHR32182">
    <property type="entry name" value="DNA REPLICATION AND REPAIR PROTEIN RECF"/>
    <property type="match status" value="1"/>
</dbReference>
<reference evidence="3" key="1">
    <citation type="submission" date="2017-08" db="EMBL/GenBank/DDBJ databases">
        <title>A dynamic microbial community with high functional redundancy inhabits the cold, oxic subseafloor aquifer.</title>
        <authorList>
            <person name="Tully B.J."/>
            <person name="Wheat C.G."/>
            <person name="Glazer B.T."/>
            <person name="Huber J.A."/>
        </authorList>
    </citation>
    <scope>NUCLEOTIDE SEQUENCE [LARGE SCALE GENOMIC DNA]</scope>
</reference>
<feature type="domain" description="AAA+ ATPase" evidence="1">
    <location>
        <begin position="84"/>
        <end position="455"/>
    </location>
</feature>
<dbReference type="CDD" id="cd00267">
    <property type="entry name" value="ABC_ATPase"/>
    <property type="match status" value="1"/>
</dbReference>
<dbReference type="Pfam" id="PF13175">
    <property type="entry name" value="AAA_15"/>
    <property type="match status" value="1"/>
</dbReference>
<dbReference type="InterPro" id="IPR053498">
    <property type="entry name" value="Retron_ATPase"/>
</dbReference>
<evidence type="ECO:0000313" key="3">
    <source>
        <dbReference type="Proteomes" id="UP000218172"/>
    </source>
</evidence>
<proteinExistence type="predicted"/>
<dbReference type="PANTHER" id="PTHR32182:SF23">
    <property type="entry name" value="ATP BINDING PROTEIN"/>
    <property type="match status" value="1"/>
</dbReference>
<organism evidence="2 3">
    <name type="scientific">SAR86 cluster bacterium</name>
    <dbReference type="NCBI Taxonomy" id="2030880"/>
    <lineage>
        <taxon>Bacteria</taxon>
        <taxon>Pseudomonadati</taxon>
        <taxon>Pseudomonadota</taxon>
        <taxon>Gammaproteobacteria</taxon>
        <taxon>SAR86 cluster</taxon>
    </lineage>
</organism>
<comment type="caution">
    <text evidence="2">The sequence shown here is derived from an EMBL/GenBank/DDBJ whole genome shotgun (WGS) entry which is preliminary data.</text>
</comment>
<dbReference type="SUPFAM" id="SSF52540">
    <property type="entry name" value="P-loop containing nucleoside triphosphate hydrolases"/>
    <property type="match status" value="1"/>
</dbReference>
<name>A0A2A4MQ83_9GAMM</name>
<dbReference type="Gene3D" id="3.40.50.300">
    <property type="entry name" value="P-loop containing nucleotide triphosphate hydrolases"/>
    <property type="match status" value="1"/>
</dbReference>
<evidence type="ECO:0000313" key="2">
    <source>
        <dbReference type="EMBL" id="PCH61897.1"/>
    </source>
</evidence>
<dbReference type="NCBIfam" id="NF041760">
    <property type="entry name" value="PtuA"/>
    <property type="match status" value="1"/>
</dbReference>
<dbReference type="EMBL" id="NVQR01000052">
    <property type="protein sequence ID" value="PCH61897.1"/>
    <property type="molecule type" value="Genomic_DNA"/>
</dbReference>
<dbReference type="InterPro" id="IPR003593">
    <property type="entry name" value="AAA+_ATPase"/>
</dbReference>
<accession>A0A2A4MQ83</accession>
<dbReference type="InterPro" id="IPR041685">
    <property type="entry name" value="AAA_GajA/Old/RecF-like"/>
</dbReference>
<dbReference type="Proteomes" id="UP000218172">
    <property type="component" value="Unassembled WGS sequence"/>
</dbReference>
<dbReference type="GO" id="GO:0006302">
    <property type="term" value="P:double-strand break repair"/>
    <property type="evidence" value="ECO:0007669"/>
    <property type="project" value="TreeGrafter"/>
</dbReference>
<dbReference type="AlphaFoldDB" id="A0A2A4MQ83"/>
<sequence>MTKSSQNHAKKIKPLIQNAEKGILRSQLQLHEYYAEGKYVDKNEELSQKYYQQLEKNLIDKKIRLKSFELTEFRRFKKLNIDFSDSITVIIGDNGAGKTSIAEAIAKVFSWFNHNLVRADVNGNFLTLADINVNSDDYAEITGKFQFDKVNKLEASLAQAVLGYEPGQSGEVKAIKQFASMYRLTAKNSSMVIPLLAFYPAERSNIKLPTAVPEKASDDSTGNRFATLKGAVKGSSTLDNFSELHIQLVNRAEGENTKEVRELKEQISILQKTIDDVYEGKKLPENDPFTAKLNVKKEELASLVKTMSSTKYQRHLGFVKSAIEAVVPHIKNLEVDRSSGNPRLLVENFGNKVNISQLSLGQKTLVALTGDLARGLVTLNPDAANPLHGHGIIIIDEIELHLHPKWQQGILIRLQTTFPNLQFIVTTHSPQVLSTVDKECIRILRFDDSGLVSIDVPQHQTKGVSSSDVLEQIMGTFSVPLVDEAGWLADYSVLVAENKWNTRGGVILFDKLIQHFGDDHPEILKIRGDIRVQEFKQKAQKLRGV</sequence>
<dbReference type="SMART" id="SM00382">
    <property type="entry name" value="AAA"/>
    <property type="match status" value="1"/>
</dbReference>
<evidence type="ECO:0000259" key="1">
    <source>
        <dbReference type="SMART" id="SM00382"/>
    </source>
</evidence>
<dbReference type="GO" id="GO:0000731">
    <property type="term" value="P:DNA synthesis involved in DNA repair"/>
    <property type="evidence" value="ECO:0007669"/>
    <property type="project" value="TreeGrafter"/>
</dbReference>
<protein>
    <recommendedName>
        <fullName evidence="1">AAA+ ATPase domain-containing protein</fullName>
    </recommendedName>
</protein>
<dbReference type="InterPro" id="IPR027417">
    <property type="entry name" value="P-loop_NTPase"/>
</dbReference>
<gene>
    <name evidence="2" type="ORF">COC19_03780</name>
</gene>